<keyword evidence="5 10" id="KW-1133">Transmembrane helix</keyword>
<keyword evidence="9 10" id="KW-0012">Acyltransferase</keyword>
<dbReference type="Proteomes" id="UP000195557">
    <property type="component" value="Unassembled WGS sequence"/>
</dbReference>
<keyword evidence="3 10" id="KW-0808">Transferase</keyword>
<dbReference type="InterPro" id="IPR001594">
    <property type="entry name" value="Palmitoyltrfase_DHHC"/>
</dbReference>
<dbReference type="GO" id="GO:0006612">
    <property type="term" value="P:protein targeting to membrane"/>
    <property type="evidence" value="ECO:0007669"/>
    <property type="project" value="TreeGrafter"/>
</dbReference>
<organism evidence="12">
    <name type="scientific">Ostreococcus tauri</name>
    <name type="common">Marine green alga</name>
    <dbReference type="NCBI Taxonomy" id="70448"/>
    <lineage>
        <taxon>Eukaryota</taxon>
        <taxon>Viridiplantae</taxon>
        <taxon>Chlorophyta</taxon>
        <taxon>Mamiellophyceae</taxon>
        <taxon>Mamiellales</taxon>
        <taxon>Bathycoccaceae</taxon>
        <taxon>Ostreococcus</taxon>
    </lineage>
</organism>
<reference evidence="12" key="1">
    <citation type="submission" date="2017-04" db="EMBL/GenBank/DDBJ databases">
        <title>Population genomics of picophytoplankton unveils novel chromosome hypervariability.</title>
        <authorList>
            <consortium name="DOE Joint Genome Institute"/>
            <person name="Blanc-Mathieu R."/>
            <person name="Krasovec M."/>
            <person name="Hebrard M."/>
            <person name="Yau S."/>
            <person name="Desgranges E."/>
            <person name="Martin J."/>
            <person name="Schackwitz W."/>
            <person name="Kuo A."/>
            <person name="Salin G."/>
            <person name="Donnadieu C."/>
            <person name="Desdevises Y."/>
            <person name="Sanchez-Ferandin S."/>
            <person name="Moreau H."/>
            <person name="Rivals E."/>
            <person name="Grigoriev I.V."/>
            <person name="Grimsley N."/>
            <person name="Eyre-Walker A."/>
            <person name="Piganeau G."/>
        </authorList>
    </citation>
    <scope>NUCLEOTIDE SEQUENCE [LARGE SCALE GENOMIC DNA]</scope>
    <source>
        <strain evidence="12">RCC 1115</strain>
    </source>
</reference>
<proteinExistence type="inferred from homology"/>
<evidence type="ECO:0000259" key="11">
    <source>
        <dbReference type="Pfam" id="PF01529"/>
    </source>
</evidence>
<keyword evidence="7" id="KW-0564">Palmitate</keyword>
<evidence type="ECO:0000313" key="12">
    <source>
        <dbReference type="EMBL" id="OUS43384.1"/>
    </source>
</evidence>
<protein>
    <recommendedName>
        <fullName evidence="10">S-acyltransferase</fullName>
        <ecNumber evidence="10">2.3.1.225</ecNumber>
    </recommendedName>
    <alternativeName>
        <fullName evidence="10">Palmitoyltransferase</fullName>
    </alternativeName>
</protein>
<dbReference type="Pfam" id="PF01529">
    <property type="entry name" value="DHHC"/>
    <property type="match status" value="1"/>
</dbReference>
<comment type="catalytic activity">
    <reaction evidence="10">
        <text>L-cysteinyl-[protein] + hexadecanoyl-CoA = S-hexadecanoyl-L-cysteinyl-[protein] + CoA</text>
        <dbReference type="Rhea" id="RHEA:36683"/>
        <dbReference type="Rhea" id="RHEA-COMP:10131"/>
        <dbReference type="Rhea" id="RHEA-COMP:11032"/>
        <dbReference type="ChEBI" id="CHEBI:29950"/>
        <dbReference type="ChEBI" id="CHEBI:57287"/>
        <dbReference type="ChEBI" id="CHEBI:57379"/>
        <dbReference type="ChEBI" id="CHEBI:74151"/>
        <dbReference type="EC" id="2.3.1.225"/>
    </reaction>
</comment>
<evidence type="ECO:0000256" key="3">
    <source>
        <dbReference type="ARBA" id="ARBA00022679"/>
    </source>
</evidence>
<dbReference type="PROSITE" id="PS50216">
    <property type="entry name" value="DHHC"/>
    <property type="match status" value="1"/>
</dbReference>
<dbReference type="eggNOG" id="KOG1311">
    <property type="taxonomic scope" value="Eukaryota"/>
</dbReference>
<evidence type="ECO:0000256" key="10">
    <source>
        <dbReference type="RuleBase" id="RU079119"/>
    </source>
</evidence>
<dbReference type="EC" id="2.3.1.225" evidence="10"/>
<dbReference type="GO" id="GO:0019706">
    <property type="term" value="F:protein-cysteine S-palmitoyltransferase activity"/>
    <property type="evidence" value="ECO:0007669"/>
    <property type="project" value="UniProtKB-EC"/>
</dbReference>
<keyword evidence="8" id="KW-0449">Lipoprotein</keyword>
<dbReference type="EMBL" id="KZ155832">
    <property type="protein sequence ID" value="OUS43384.1"/>
    <property type="molecule type" value="Genomic_DNA"/>
</dbReference>
<dbReference type="GO" id="GO:0005794">
    <property type="term" value="C:Golgi apparatus"/>
    <property type="evidence" value="ECO:0007669"/>
    <property type="project" value="TreeGrafter"/>
</dbReference>
<evidence type="ECO:0000256" key="2">
    <source>
        <dbReference type="ARBA" id="ARBA00008574"/>
    </source>
</evidence>
<keyword evidence="4 10" id="KW-0812">Transmembrane</keyword>
<feature type="transmembrane region" description="Helical" evidence="10">
    <location>
        <begin position="161"/>
        <end position="186"/>
    </location>
</feature>
<accession>A0A1Y5I594</accession>
<evidence type="ECO:0000256" key="8">
    <source>
        <dbReference type="ARBA" id="ARBA00023288"/>
    </source>
</evidence>
<comment type="similarity">
    <text evidence="2 10">Belongs to the DHHC palmitoyltransferase family.</text>
</comment>
<comment type="domain">
    <text evidence="10">The DHHC domain is required for palmitoyltransferase activity.</text>
</comment>
<feature type="domain" description="Palmitoyltransferase DHHC" evidence="11">
    <location>
        <begin position="117"/>
        <end position="238"/>
    </location>
</feature>
<feature type="transmembrane region" description="Helical" evidence="10">
    <location>
        <begin position="206"/>
        <end position="229"/>
    </location>
</feature>
<keyword evidence="6 10" id="KW-0472">Membrane</keyword>
<evidence type="ECO:0000256" key="4">
    <source>
        <dbReference type="ARBA" id="ARBA00022692"/>
    </source>
</evidence>
<feature type="transmembrane region" description="Helical" evidence="10">
    <location>
        <begin position="68"/>
        <end position="88"/>
    </location>
</feature>
<dbReference type="PANTHER" id="PTHR22883">
    <property type="entry name" value="ZINC FINGER DHHC DOMAIN CONTAINING PROTEIN"/>
    <property type="match status" value="1"/>
</dbReference>
<evidence type="ECO:0000256" key="7">
    <source>
        <dbReference type="ARBA" id="ARBA00023139"/>
    </source>
</evidence>
<sequence>MPLALARVAGKLAQRAAGDGSDASTSRAIAPERRKRLALVAFTLVHGVGFTALRLNSNDLTRSETSRSTARTLFALFTLAVTSFARVLGSDPGYVSDAETADAERLLEEAAEPGSGCARCDTSSTPLRARHCRVCDRCVRKFDHHCFWVGTCVGERNHGRFWMFLAAQTAHAAYGTFVALTGIVGATVNHSTWREVFDDNVGSALAVGYLNLMLLFVMFLLVFHSYLLLSGQTTWEVSAQKRVTYLKDLPSGSKPFDEGAVANVRAACYPASIPRTWRVPSLAALEAKANDQTFFQNDRYSCF</sequence>
<evidence type="ECO:0000256" key="5">
    <source>
        <dbReference type="ARBA" id="ARBA00022989"/>
    </source>
</evidence>
<gene>
    <name evidence="12" type="ORF">BE221DRAFT_80710</name>
</gene>
<dbReference type="InterPro" id="IPR039859">
    <property type="entry name" value="PFA4/ZDH16/20/ERF2-like"/>
</dbReference>
<evidence type="ECO:0000256" key="6">
    <source>
        <dbReference type="ARBA" id="ARBA00023136"/>
    </source>
</evidence>
<comment type="subcellular location">
    <subcellularLocation>
        <location evidence="1">Endomembrane system</location>
        <topology evidence="1">Multi-pass membrane protein</topology>
    </subcellularLocation>
</comment>
<evidence type="ECO:0000256" key="9">
    <source>
        <dbReference type="ARBA" id="ARBA00023315"/>
    </source>
</evidence>
<dbReference type="PANTHER" id="PTHR22883:SF301">
    <property type="entry name" value="PALMITOYLTRANSFERASE ZDHHC12"/>
    <property type="match status" value="1"/>
</dbReference>
<evidence type="ECO:0000256" key="1">
    <source>
        <dbReference type="ARBA" id="ARBA00004127"/>
    </source>
</evidence>
<dbReference type="AlphaFoldDB" id="A0A1Y5I594"/>
<dbReference type="GO" id="GO:0005783">
    <property type="term" value="C:endoplasmic reticulum"/>
    <property type="evidence" value="ECO:0007669"/>
    <property type="project" value="TreeGrafter"/>
</dbReference>
<name>A0A1Y5I594_OSTTA</name>
<feature type="transmembrane region" description="Helical" evidence="10">
    <location>
        <begin position="37"/>
        <end position="56"/>
    </location>
</feature>